<protein>
    <submittedName>
        <fullName evidence="1">Uncharacterized protein</fullName>
    </submittedName>
</protein>
<dbReference type="Proteomes" id="UP000175684">
    <property type="component" value="Unassembled WGS sequence"/>
</dbReference>
<proteinExistence type="predicted"/>
<evidence type="ECO:0000313" key="2">
    <source>
        <dbReference type="Proteomes" id="UP000175684"/>
    </source>
</evidence>
<dbReference type="EMBL" id="MAXD01000002">
    <property type="protein sequence ID" value="OFA35380.1"/>
    <property type="molecule type" value="Genomic_DNA"/>
</dbReference>
<sequence length="65" mass="7136">MIAANRDGLTATELYGADAQSQIWGEIDNILRHFCFFVGKNGEQWGRVGKVSRIGGPSVGKKEVR</sequence>
<dbReference type="AlphaFoldDB" id="A0A1E7Y158"/>
<gene>
    <name evidence="1" type="ORF">BBK15_04805</name>
</gene>
<organism evidence="1 2">
    <name type="scientific">Bifidobacterium adolescentis</name>
    <dbReference type="NCBI Taxonomy" id="1680"/>
    <lineage>
        <taxon>Bacteria</taxon>
        <taxon>Bacillati</taxon>
        <taxon>Actinomycetota</taxon>
        <taxon>Actinomycetes</taxon>
        <taxon>Bifidobacteriales</taxon>
        <taxon>Bifidobacteriaceae</taxon>
        <taxon>Bifidobacterium</taxon>
    </lineage>
</organism>
<reference evidence="1 2" key="1">
    <citation type="submission" date="2016-07" db="EMBL/GenBank/DDBJ databases">
        <title>Draft Genome Sequence of Bifidobacterium adolescentis strain Km 4.</title>
        <authorList>
            <person name="Danilenko V.N."/>
        </authorList>
    </citation>
    <scope>NUCLEOTIDE SEQUENCE [LARGE SCALE GENOMIC DNA]</scope>
    <source>
        <strain evidence="1 2">Km 4</strain>
    </source>
</reference>
<name>A0A1E7Y158_BIFAD</name>
<evidence type="ECO:0000313" key="1">
    <source>
        <dbReference type="EMBL" id="OFA35380.1"/>
    </source>
</evidence>
<comment type="caution">
    <text evidence="1">The sequence shown here is derived from an EMBL/GenBank/DDBJ whole genome shotgun (WGS) entry which is preliminary data.</text>
</comment>
<accession>A0A1E7Y158</accession>